<name>A0A383D7C6_9ZZZZ</name>
<feature type="transmembrane region" description="Helical" evidence="1">
    <location>
        <begin position="26"/>
        <end position="44"/>
    </location>
</feature>
<protein>
    <recommendedName>
        <fullName evidence="3">Phosphatidate cytidylyltransferase</fullName>
    </recommendedName>
</protein>
<sequence length="57" mass="6677">MNPLTKIAIFLSLSLSILFSQSTELVIFHGILAIIFVVIFRNHWQEFVLKSKPLWIY</sequence>
<gene>
    <name evidence="2" type="ORF">METZ01_LOCUS493037</name>
</gene>
<dbReference type="AlphaFoldDB" id="A0A383D7C6"/>
<evidence type="ECO:0008006" key="3">
    <source>
        <dbReference type="Google" id="ProtNLM"/>
    </source>
</evidence>
<dbReference type="EMBL" id="UINC01214791">
    <property type="protein sequence ID" value="SVE40183.1"/>
    <property type="molecule type" value="Genomic_DNA"/>
</dbReference>
<keyword evidence="1" id="KW-0812">Transmembrane</keyword>
<feature type="non-terminal residue" evidence="2">
    <location>
        <position position="57"/>
    </location>
</feature>
<keyword evidence="1" id="KW-0472">Membrane</keyword>
<reference evidence="2" key="1">
    <citation type="submission" date="2018-05" db="EMBL/GenBank/DDBJ databases">
        <authorList>
            <person name="Lanie J.A."/>
            <person name="Ng W.-L."/>
            <person name="Kazmierczak K.M."/>
            <person name="Andrzejewski T.M."/>
            <person name="Davidsen T.M."/>
            <person name="Wayne K.J."/>
            <person name="Tettelin H."/>
            <person name="Glass J.I."/>
            <person name="Rusch D."/>
            <person name="Podicherti R."/>
            <person name="Tsui H.-C.T."/>
            <person name="Winkler M.E."/>
        </authorList>
    </citation>
    <scope>NUCLEOTIDE SEQUENCE</scope>
</reference>
<organism evidence="2">
    <name type="scientific">marine metagenome</name>
    <dbReference type="NCBI Taxonomy" id="408172"/>
    <lineage>
        <taxon>unclassified sequences</taxon>
        <taxon>metagenomes</taxon>
        <taxon>ecological metagenomes</taxon>
    </lineage>
</organism>
<evidence type="ECO:0000256" key="1">
    <source>
        <dbReference type="SAM" id="Phobius"/>
    </source>
</evidence>
<proteinExistence type="predicted"/>
<evidence type="ECO:0000313" key="2">
    <source>
        <dbReference type="EMBL" id="SVE40183.1"/>
    </source>
</evidence>
<keyword evidence="1" id="KW-1133">Transmembrane helix</keyword>
<accession>A0A383D7C6</accession>